<evidence type="ECO:0000313" key="2">
    <source>
        <dbReference type="EMBL" id="OXM53711.1"/>
    </source>
</evidence>
<keyword evidence="1" id="KW-0472">Membrane</keyword>
<dbReference type="Proteomes" id="UP000215223">
    <property type="component" value="Unassembled WGS sequence"/>
</dbReference>
<feature type="transmembrane region" description="Helical" evidence="1">
    <location>
        <begin position="12"/>
        <end position="42"/>
    </location>
</feature>
<keyword evidence="1" id="KW-0812">Transmembrane</keyword>
<reference evidence="2 3" key="1">
    <citation type="submission" date="2017-07" db="EMBL/GenBank/DDBJ databases">
        <title>Amycolatopsis thailandensis Genome sequencing and assembly.</title>
        <authorList>
            <person name="Kaur N."/>
            <person name="Mayilraj S."/>
        </authorList>
    </citation>
    <scope>NUCLEOTIDE SEQUENCE [LARGE SCALE GENOMIC DNA]</scope>
    <source>
        <strain evidence="2 3">JCM 16380</strain>
    </source>
</reference>
<comment type="caution">
    <text evidence="2">The sequence shown here is derived from an EMBL/GenBank/DDBJ whole genome shotgun (WGS) entry which is preliminary data.</text>
</comment>
<gene>
    <name evidence="2" type="ORF">CFP71_21090</name>
</gene>
<sequence length="66" mass="7118">MQSWPPTLRLALLIAVVLTGTAAIAATLGIGGQLALIALSLVERRRLRDRMTRGGRTTPPGKRVRK</sequence>
<keyword evidence="3" id="KW-1185">Reference proteome</keyword>
<dbReference type="EMBL" id="NMQT01000073">
    <property type="protein sequence ID" value="OXM53711.1"/>
    <property type="molecule type" value="Genomic_DNA"/>
</dbReference>
<keyword evidence="1" id="KW-1133">Transmembrane helix</keyword>
<evidence type="ECO:0000313" key="3">
    <source>
        <dbReference type="Proteomes" id="UP000215223"/>
    </source>
</evidence>
<organism evidence="2 3">
    <name type="scientific">Amycolatopsis thailandensis</name>
    <dbReference type="NCBI Taxonomy" id="589330"/>
    <lineage>
        <taxon>Bacteria</taxon>
        <taxon>Bacillati</taxon>
        <taxon>Actinomycetota</taxon>
        <taxon>Actinomycetes</taxon>
        <taxon>Pseudonocardiales</taxon>
        <taxon>Pseudonocardiaceae</taxon>
        <taxon>Amycolatopsis</taxon>
    </lineage>
</organism>
<evidence type="ECO:0000256" key="1">
    <source>
        <dbReference type="SAM" id="Phobius"/>
    </source>
</evidence>
<proteinExistence type="predicted"/>
<accession>A0A229S4N1</accession>
<protein>
    <submittedName>
        <fullName evidence="2">Uncharacterized protein</fullName>
    </submittedName>
</protein>
<dbReference type="AlphaFoldDB" id="A0A229S4N1"/>
<name>A0A229S4N1_9PSEU</name>
<dbReference type="RefSeq" id="WP_093935581.1">
    <property type="nucleotide sequence ID" value="NZ_NMQT01000073.1"/>
</dbReference>